<proteinExistence type="predicted"/>
<dbReference type="EMBL" id="CP126662">
    <property type="protein sequence ID" value="WKA04906.1"/>
    <property type="molecule type" value="Genomic_DNA"/>
</dbReference>
<sequence>MMPMPAVVHVVPVALVLAVMTPHPSDSASVAYDVFPIPTVNPHEVPSNGSNALMPSHARLCLGHQWEEVPRFSGWSTVHQQAGIHGRTNLGVSAI</sequence>
<protein>
    <recommendedName>
        <fullName evidence="4">Secreted protein</fullName>
    </recommendedName>
</protein>
<dbReference type="Proteomes" id="UP001227230">
    <property type="component" value="Chromosome 15"/>
</dbReference>
<reference evidence="2 3" key="1">
    <citation type="journal article" date="2023" name="Hortic Res">
        <title>The complete reference genome for grapevine (Vitis vinifera L.) genetics and breeding.</title>
        <authorList>
            <person name="Shi X."/>
            <person name="Cao S."/>
            <person name="Wang X."/>
            <person name="Huang S."/>
            <person name="Wang Y."/>
            <person name="Liu Z."/>
            <person name="Liu W."/>
            <person name="Leng X."/>
            <person name="Peng Y."/>
            <person name="Wang N."/>
            <person name="Wang Y."/>
            <person name="Ma Z."/>
            <person name="Xu X."/>
            <person name="Zhang F."/>
            <person name="Xue H."/>
            <person name="Zhong H."/>
            <person name="Wang Y."/>
            <person name="Zhang K."/>
            <person name="Velt A."/>
            <person name="Avia K."/>
            <person name="Holtgrawe D."/>
            <person name="Grimplet J."/>
            <person name="Matus J.T."/>
            <person name="Ware D."/>
            <person name="Wu X."/>
            <person name="Wang H."/>
            <person name="Liu C."/>
            <person name="Fang Y."/>
            <person name="Rustenholz C."/>
            <person name="Cheng Z."/>
            <person name="Xiao H."/>
            <person name="Zhou Y."/>
        </authorList>
    </citation>
    <scope>NUCLEOTIDE SEQUENCE [LARGE SCALE GENOMIC DNA]</scope>
    <source>
        <strain evidence="3">cv. Pinot noir / PN40024</strain>
        <tissue evidence="2">Leaf</tissue>
    </source>
</reference>
<name>A0ABY9DE80_VITVI</name>
<accession>A0ABY9DE80</accession>
<evidence type="ECO:0000256" key="1">
    <source>
        <dbReference type="SAM" id="SignalP"/>
    </source>
</evidence>
<keyword evidence="3" id="KW-1185">Reference proteome</keyword>
<feature type="signal peptide" evidence="1">
    <location>
        <begin position="1"/>
        <end position="27"/>
    </location>
</feature>
<evidence type="ECO:0000313" key="2">
    <source>
        <dbReference type="EMBL" id="WKA04906.1"/>
    </source>
</evidence>
<evidence type="ECO:0008006" key="4">
    <source>
        <dbReference type="Google" id="ProtNLM"/>
    </source>
</evidence>
<keyword evidence="1" id="KW-0732">Signal</keyword>
<gene>
    <name evidence="2" type="ORF">VitviT2T_022903</name>
</gene>
<feature type="chain" id="PRO_5047195344" description="Secreted protein" evidence="1">
    <location>
        <begin position="28"/>
        <end position="95"/>
    </location>
</feature>
<evidence type="ECO:0000313" key="3">
    <source>
        <dbReference type="Proteomes" id="UP001227230"/>
    </source>
</evidence>
<organism evidence="2 3">
    <name type="scientific">Vitis vinifera</name>
    <name type="common">Grape</name>
    <dbReference type="NCBI Taxonomy" id="29760"/>
    <lineage>
        <taxon>Eukaryota</taxon>
        <taxon>Viridiplantae</taxon>
        <taxon>Streptophyta</taxon>
        <taxon>Embryophyta</taxon>
        <taxon>Tracheophyta</taxon>
        <taxon>Spermatophyta</taxon>
        <taxon>Magnoliopsida</taxon>
        <taxon>eudicotyledons</taxon>
        <taxon>Gunneridae</taxon>
        <taxon>Pentapetalae</taxon>
        <taxon>rosids</taxon>
        <taxon>Vitales</taxon>
        <taxon>Vitaceae</taxon>
        <taxon>Viteae</taxon>
        <taxon>Vitis</taxon>
    </lineage>
</organism>